<dbReference type="Gene3D" id="1.10.20.60">
    <property type="entry name" value="Glu-tRNAGln amidotransferase C subunit, N-terminal domain"/>
    <property type="match status" value="1"/>
</dbReference>
<dbReference type="SUPFAM" id="SSF141000">
    <property type="entry name" value="Glu-tRNAGln amidotransferase C subunit"/>
    <property type="match status" value="1"/>
</dbReference>
<gene>
    <name evidence="1" type="ORF">A3D49_01175</name>
</gene>
<accession>A0A1G2TIN7</accession>
<protein>
    <recommendedName>
        <fullName evidence="3">Aspartyl/glutamyl-tRNA(Asn/Gln) amidotransferase subunit C</fullName>
    </recommendedName>
</protein>
<name>A0A1G2TIN7_9BACT</name>
<organism evidence="1 2">
    <name type="scientific">Candidatus Zambryskibacteria bacterium RIFCSPHIGHO2_02_FULL_43_37</name>
    <dbReference type="NCBI Taxonomy" id="1802749"/>
    <lineage>
        <taxon>Bacteria</taxon>
        <taxon>Candidatus Zambryskiibacteriota</taxon>
    </lineage>
</organism>
<dbReference type="Pfam" id="PF02686">
    <property type="entry name" value="GatC"/>
    <property type="match status" value="1"/>
</dbReference>
<evidence type="ECO:0000313" key="2">
    <source>
        <dbReference type="Proteomes" id="UP000177279"/>
    </source>
</evidence>
<evidence type="ECO:0008006" key="3">
    <source>
        <dbReference type="Google" id="ProtNLM"/>
    </source>
</evidence>
<dbReference type="InterPro" id="IPR036113">
    <property type="entry name" value="Asp/Glu-ADT_sf_sub_c"/>
</dbReference>
<sequence>MDAQKVLDLAKLARIEMGAEEAKRLSHEFDAILDYVSEVKKVSSNLPLQRGRMEGVYNVMRQDGEPHASGIYTEKMLLQAPAREGNYLKVKKIL</sequence>
<dbReference type="EMBL" id="MHVS01000005">
    <property type="protein sequence ID" value="OHA96481.1"/>
    <property type="molecule type" value="Genomic_DNA"/>
</dbReference>
<dbReference type="AlphaFoldDB" id="A0A1G2TIN7"/>
<evidence type="ECO:0000313" key="1">
    <source>
        <dbReference type="EMBL" id="OHA96481.1"/>
    </source>
</evidence>
<reference evidence="1 2" key="1">
    <citation type="journal article" date="2016" name="Nat. Commun.">
        <title>Thousands of microbial genomes shed light on interconnected biogeochemical processes in an aquifer system.</title>
        <authorList>
            <person name="Anantharaman K."/>
            <person name="Brown C.T."/>
            <person name="Hug L.A."/>
            <person name="Sharon I."/>
            <person name="Castelle C.J."/>
            <person name="Probst A.J."/>
            <person name="Thomas B.C."/>
            <person name="Singh A."/>
            <person name="Wilkins M.J."/>
            <person name="Karaoz U."/>
            <person name="Brodie E.L."/>
            <person name="Williams K.H."/>
            <person name="Hubbard S.S."/>
            <person name="Banfield J.F."/>
        </authorList>
    </citation>
    <scope>NUCLEOTIDE SEQUENCE [LARGE SCALE GENOMIC DNA]</scope>
</reference>
<proteinExistence type="predicted"/>
<dbReference type="Proteomes" id="UP000177279">
    <property type="component" value="Unassembled WGS sequence"/>
</dbReference>
<dbReference type="GO" id="GO:0006450">
    <property type="term" value="P:regulation of translational fidelity"/>
    <property type="evidence" value="ECO:0007669"/>
    <property type="project" value="InterPro"/>
</dbReference>
<comment type="caution">
    <text evidence="1">The sequence shown here is derived from an EMBL/GenBank/DDBJ whole genome shotgun (WGS) entry which is preliminary data.</text>
</comment>
<dbReference type="InterPro" id="IPR003837">
    <property type="entry name" value="GatC"/>
</dbReference>